<dbReference type="Pfam" id="PF01554">
    <property type="entry name" value="MatE"/>
    <property type="match status" value="2"/>
</dbReference>
<proteinExistence type="inferred from homology"/>
<name>A0A1T4JS72_9FIRM</name>
<keyword evidence="15" id="KW-1185">Reference proteome</keyword>
<keyword evidence="7" id="KW-1003">Cell membrane</keyword>
<dbReference type="NCBIfam" id="TIGR00797">
    <property type="entry name" value="matE"/>
    <property type="match status" value="1"/>
</dbReference>
<dbReference type="GO" id="GO:0015297">
    <property type="term" value="F:antiporter activity"/>
    <property type="evidence" value="ECO:0007669"/>
    <property type="project" value="UniProtKB-KW"/>
</dbReference>
<dbReference type="GO" id="GO:0005886">
    <property type="term" value="C:plasma membrane"/>
    <property type="evidence" value="ECO:0007669"/>
    <property type="project" value="UniProtKB-SubCell"/>
</dbReference>
<comment type="similarity">
    <text evidence="3">Belongs to the multi antimicrobial extrusion (MATE) (TC 2.A.66.1) family.</text>
</comment>
<accession>A0A1T4JS72</accession>
<feature type="transmembrane region" description="Helical" evidence="13">
    <location>
        <begin position="12"/>
        <end position="30"/>
    </location>
</feature>
<evidence type="ECO:0000256" key="13">
    <source>
        <dbReference type="SAM" id="Phobius"/>
    </source>
</evidence>
<feature type="transmembrane region" description="Helical" evidence="13">
    <location>
        <begin position="92"/>
        <end position="114"/>
    </location>
</feature>
<feature type="transmembrane region" description="Helical" evidence="13">
    <location>
        <begin position="358"/>
        <end position="375"/>
    </location>
</feature>
<comment type="subcellular location">
    <subcellularLocation>
        <location evidence="2">Cell membrane</location>
        <topology evidence="2">Multi-pass membrane protein</topology>
    </subcellularLocation>
</comment>
<dbReference type="PANTHER" id="PTHR43298">
    <property type="entry name" value="MULTIDRUG RESISTANCE PROTEIN NORM-RELATED"/>
    <property type="match status" value="1"/>
</dbReference>
<evidence type="ECO:0000313" key="15">
    <source>
        <dbReference type="Proteomes" id="UP000190657"/>
    </source>
</evidence>
<evidence type="ECO:0000256" key="5">
    <source>
        <dbReference type="ARBA" id="ARBA00022448"/>
    </source>
</evidence>
<evidence type="ECO:0000256" key="7">
    <source>
        <dbReference type="ARBA" id="ARBA00022475"/>
    </source>
</evidence>
<dbReference type="PANTHER" id="PTHR43298:SF2">
    <property type="entry name" value="FMN_FAD EXPORTER YEEO-RELATED"/>
    <property type="match status" value="1"/>
</dbReference>
<dbReference type="AlphaFoldDB" id="A0A1T4JS72"/>
<evidence type="ECO:0000256" key="12">
    <source>
        <dbReference type="ARBA" id="ARBA00031636"/>
    </source>
</evidence>
<feature type="transmembrane region" description="Helical" evidence="13">
    <location>
        <begin position="50"/>
        <end position="71"/>
    </location>
</feature>
<feature type="transmembrane region" description="Helical" evidence="13">
    <location>
        <begin position="166"/>
        <end position="189"/>
    </location>
</feature>
<comment type="function">
    <text evidence="1">Multidrug efflux pump.</text>
</comment>
<feature type="transmembrane region" description="Helical" evidence="13">
    <location>
        <begin position="134"/>
        <end position="154"/>
    </location>
</feature>
<dbReference type="InterPro" id="IPR050222">
    <property type="entry name" value="MATE_MdtK"/>
</dbReference>
<protein>
    <recommendedName>
        <fullName evidence="4">Probable multidrug resistance protein NorM</fullName>
    </recommendedName>
    <alternativeName>
        <fullName evidence="12">Multidrug-efflux transporter</fullName>
    </alternativeName>
</protein>
<feature type="transmembrane region" description="Helical" evidence="13">
    <location>
        <begin position="195"/>
        <end position="214"/>
    </location>
</feature>
<dbReference type="InterPro" id="IPR048279">
    <property type="entry name" value="MdtK-like"/>
</dbReference>
<reference evidence="15" key="1">
    <citation type="submission" date="2017-02" db="EMBL/GenBank/DDBJ databases">
        <authorList>
            <person name="Varghese N."/>
            <person name="Submissions S."/>
        </authorList>
    </citation>
    <scope>NUCLEOTIDE SEQUENCE [LARGE SCALE GENOMIC DNA]</scope>
    <source>
        <strain evidence="15">ATCC 51222</strain>
    </source>
</reference>
<feature type="transmembrane region" description="Helical" evidence="13">
    <location>
        <begin position="387"/>
        <end position="411"/>
    </location>
</feature>
<evidence type="ECO:0000313" key="14">
    <source>
        <dbReference type="EMBL" id="SJZ32991.1"/>
    </source>
</evidence>
<dbReference type="EMBL" id="FUWW01000001">
    <property type="protein sequence ID" value="SJZ32991.1"/>
    <property type="molecule type" value="Genomic_DNA"/>
</dbReference>
<evidence type="ECO:0000256" key="10">
    <source>
        <dbReference type="ARBA" id="ARBA00023065"/>
    </source>
</evidence>
<feature type="transmembrane region" description="Helical" evidence="13">
    <location>
        <begin position="317"/>
        <end position="338"/>
    </location>
</feature>
<dbReference type="GO" id="GO:0006811">
    <property type="term" value="P:monoatomic ion transport"/>
    <property type="evidence" value="ECO:0007669"/>
    <property type="project" value="UniProtKB-KW"/>
</dbReference>
<dbReference type="Proteomes" id="UP000190657">
    <property type="component" value="Unassembled WGS sequence"/>
</dbReference>
<keyword evidence="5" id="KW-0813">Transport</keyword>
<keyword evidence="9 13" id="KW-1133">Transmembrane helix</keyword>
<evidence type="ECO:0000256" key="9">
    <source>
        <dbReference type="ARBA" id="ARBA00022989"/>
    </source>
</evidence>
<dbReference type="GO" id="GO:0042910">
    <property type="term" value="F:xenobiotic transmembrane transporter activity"/>
    <property type="evidence" value="ECO:0007669"/>
    <property type="project" value="InterPro"/>
</dbReference>
<keyword evidence="10" id="KW-0406">Ion transport</keyword>
<dbReference type="CDD" id="cd13138">
    <property type="entry name" value="MATE_yoeA_like"/>
    <property type="match status" value="1"/>
</dbReference>
<evidence type="ECO:0000256" key="8">
    <source>
        <dbReference type="ARBA" id="ARBA00022692"/>
    </source>
</evidence>
<evidence type="ECO:0000256" key="11">
    <source>
        <dbReference type="ARBA" id="ARBA00023136"/>
    </source>
</evidence>
<keyword evidence="11 13" id="KW-0472">Membrane</keyword>
<dbReference type="STRING" id="290054.SAMN02745114_00034"/>
<dbReference type="RefSeq" id="WP_078767559.1">
    <property type="nucleotide sequence ID" value="NZ_FUWW01000001.1"/>
</dbReference>
<evidence type="ECO:0000256" key="6">
    <source>
        <dbReference type="ARBA" id="ARBA00022449"/>
    </source>
</evidence>
<feature type="transmembrane region" description="Helical" evidence="13">
    <location>
        <begin position="417"/>
        <end position="435"/>
    </location>
</feature>
<evidence type="ECO:0000256" key="4">
    <source>
        <dbReference type="ARBA" id="ARBA00020268"/>
    </source>
</evidence>
<keyword evidence="6" id="KW-0050">Antiport</keyword>
<organism evidence="14 15">
    <name type="scientific">Eubacterium coprostanoligenes</name>
    <dbReference type="NCBI Taxonomy" id="290054"/>
    <lineage>
        <taxon>Bacteria</taxon>
        <taxon>Bacillati</taxon>
        <taxon>Bacillota</taxon>
        <taxon>Clostridia</taxon>
        <taxon>Eubacteriales</taxon>
        <taxon>Eubacteriaceae</taxon>
        <taxon>Eubacterium</taxon>
    </lineage>
</organism>
<sequence length="452" mass="48552">MKQNSMLTGAPIKSIVRFSLPIMASSLLQYNYTLVDNILVGRYVSTDALAAVGGVGSINSFIVGAALGLTSGFTIPVAQAFGAKDQNKINRFAGSSITVSLLLGILLVVIAHIISTPLLKLIGTPDEILGLSSSYVNILYFAIPFQMLSNNFTAISRAVGESKKPLYYFIVSIFVNFVLDILFIVGFHWSVEGAALATLISHIVAAVLTGNYILRHNKSVEVSKENFKFDTKTALIQLKLGIPVSLQFTVTSIGSMILQSAVNSFGTATIAGFTAAGRVENLANIPLSGLSVGTQTFVGQNYGAKNYDRIIKSVKKIFVLDIMLSVVLSVAMLVVGMPIVRLFMTEPNEEILFAAKKYLLATAECFSLVAVLFVLRNTLQGLGFTYANAVAGAGELIGRISIALIFTPLIGFNAVCYAAPAAWLLADIPLAIIYLKKQKKFKALALKEQQKE</sequence>
<evidence type="ECO:0000256" key="3">
    <source>
        <dbReference type="ARBA" id="ARBA00010199"/>
    </source>
</evidence>
<dbReference type="PIRSF" id="PIRSF006603">
    <property type="entry name" value="DinF"/>
    <property type="match status" value="1"/>
</dbReference>
<dbReference type="InterPro" id="IPR002528">
    <property type="entry name" value="MATE_fam"/>
</dbReference>
<evidence type="ECO:0000256" key="2">
    <source>
        <dbReference type="ARBA" id="ARBA00004651"/>
    </source>
</evidence>
<evidence type="ECO:0000256" key="1">
    <source>
        <dbReference type="ARBA" id="ARBA00003408"/>
    </source>
</evidence>
<keyword evidence="8 13" id="KW-0812">Transmembrane</keyword>
<dbReference type="OrthoDB" id="9776324at2"/>
<gene>
    <name evidence="14" type="ORF">SAMN02745114_00034</name>
</gene>